<accession>A0A097QZV0</accession>
<protein>
    <submittedName>
        <fullName evidence="3">Primosomal protein DnaI</fullName>
    </submittedName>
</protein>
<evidence type="ECO:0000259" key="2">
    <source>
        <dbReference type="Pfam" id="PF17948"/>
    </source>
</evidence>
<evidence type="ECO:0000313" key="4">
    <source>
        <dbReference type="Proteomes" id="UP000029986"/>
    </source>
</evidence>
<feature type="region of interest" description="Disordered" evidence="1">
    <location>
        <begin position="157"/>
        <end position="187"/>
    </location>
</feature>
<sequence>MSVKILASSITSLDSFSRDPATALKSGDRGVMTVLDNNMPIFYAVTPERMAELLAFEEAAGRANSDVTLEESLFNDDFSHDVAAPVAQNIPTPLGKFVMYAGWQPDADFLRMAAMWGCILTSPVTPTELASFVAYWQAEGKAFHHVQWQQKLARSVQQNRMSNGGQPKRDINDIGEQDYSIPKGFRG</sequence>
<feature type="domain" description="DnaT DNA-binding" evidence="2">
    <location>
        <begin position="97"/>
        <end position="166"/>
    </location>
</feature>
<dbReference type="RefSeq" id="WP_025800576.1">
    <property type="nucleotide sequence ID" value="NZ_CP009706.1"/>
</dbReference>
<organism evidence="3 4">
    <name type="scientific">Hafnia alvei FB1</name>
    <dbReference type="NCBI Taxonomy" id="1453496"/>
    <lineage>
        <taxon>Bacteria</taxon>
        <taxon>Pseudomonadati</taxon>
        <taxon>Pseudomonadota</taxon>
        <taxon>Gammaproteobacteria</taxon>
        <taxon>Enterobacterales</taxon>
        <taxon>Hafniaceae</taxon>
        <taxon>Hafnia</taxon>
    </lineage>
</organism>
<dbReference type="InterPro" id="IPR040480">
    <property type="entry name" value="DnaT_DNA_bind"/>
</dbReference>
<dbReference type="HOGENOM" id="CLU_1501592_0_0_6"/>
<gene>
    <name evidence="3" type="ORF">AT03_06140</name>
</gene>
<reference evidence="3 4" key="1">
    <citation type="journal article" date="2014" name="Gut Pathog.">
        <title>Gene clusters of Hafnia alvei strain FB1 important in survival and pathogenesis: a draft genome perspective.</title>
        <authorList>
            <person name="Tan J.Y."/>
            <person name="Yin W.F."/>
            <person name="Chan K.G."/>
        </authorList>
    </citation>
    <scope>NUCLEOTIDE SEQUENCE [LARGE SCALE GENOMIC DNA]</scope>
    <source>
        <strain evidence="3 4">FB1</strain>
    </source>
</reference>
<dbReference type="EMBL" id="CP009706">
    <property type="protein sequence ID" value="AIU72014.1"/>
    <property type="molecule type" value="Genomic_DNA"/>
</dbReference>
<dbReference type="NCBIfam" id="NF002770">
    <property type="entry name" value="PRK02854.1"/>
    <property type="match status" value="1"/>
</dbReference>
<dbReference type="AlphaFoldDB" id="A0A097QZV0"/>
<proteinExistence type="predicted"/>
<dbReference type="OrthoDB" id="6630498at2"/>
<dbReference type="KEGG" id="hav:AT03_06140"/>
<dbReference type="Pfam" id="PF17948">
    <property type="entry name" value="DnaT"/>
    <property type="match status" value="1"/>
</dbReference>
<keyword evidence="4" id="KW-1185">Reference proteome</keyword>
<dbReference type="Proteomes" id="UP000029986">
    <property type="component" value="Chromosome"/>
</dbReference>
<dbReference type="eggNOG" id="ENOG502Z8PW">
    <property type="taxonomic scope" value="Bacteria"/>
</dbReference>
<evidence type="ECO:0000256" key="1">
    <source>
        <dbReference type="SAM" id="MobiDB-lite"/>
    </source>
</evidence>
<dbReference type="Gene3D" id="1.10.8.1180">
    <property type="match status" value="1"/>
</dbReference>
<name>A0A097QZV0_HAFAL</name>
<evidence type="ECO:0000313" key="3">
    <source>
        <dbReference type="EMBL" id="AIU72014.1"/>
    </source>
</evidence>
<dbReference type="PATRIC" id="fig|1453496.5.peg.1229"/>